<dbReference type="EMBL" id="UYJE01002193">
    <property type="protein sequence ID" value="VDI08485.1"/>
    <property type="molecule type" value="Genomic_DNA"/>
</dbReference>
<dbReference type="AlphaFoldDB" id="A0A8B6CQI7"/>
<dbReference type="Proteomes" id="UP000596742">
    <property type="component" value="Unassembled WGS sequence"/>
</dbReference>
<evidence type="ECO:0008006" key="3">
    <source>
        <dbReference type="Google" id="ProtNLM"/>
    </source>
</evidence>
<dbReference type="Gene3D" id="2.130.10.10">
    <property type="entry name" value="YVTN repeat-like/Quinoprotein amine dehydrogenase"/>
    <property type="match status" value="1"/>
</dbReference>
<dbReference type="SUPFAM" id="SSF75011">
    <property type="entry name" value="3-carboxy-cis,cis-mucoante lactonizing enzyme"/>
    <property type="match status" value="1"/>
</dbReference>
<proteinExistence type="predicted"/>
<comment type="caution">
    <text evidence="1">The sequence shown here is derived from an EMBL/GenBank/DDBJ whole genome shotgun (WGS) entry which is preliminary data.</text>
</comment>
<reference evidence="1" key="1">
    <citation type="submission" date="2018-11" db="EMBL/GenBank/DDBJ databases">
        <authorList>
            <person name="Alioto T."/>
            <person name="Alioto T."/>
        </authorList>
    </citation>
    <scope>NUCLEOTIDE SEQUENCE</scope>
</reference>
<protein>
    <recommendedName>
        <fullName evidence="3">CNH domain-containing protein</fullName>
    </recommendedName>
</protein>
<evidence type="ECO:0000313" key="2">
    <source>
        <dbReference type="Proteomes" id="UP000596742"/>
    </source>
</evidence>
<dbReference type="InterPro" id="IPR015943">
    <property type="entry name" value="WD40/YVTN_repeat-like_dom_sf"/>
</dbReference>
<keyword evidence="2" id="KW-1185">Reference proteome</keyword>
<accession>A0A8B6CQI7</accession>
<sequence>MQVGAWWQKRAQIVVPTTAIRDIDKIQLKLEQKIQLKEGRYAGCIIVPGGRMVFALFNKDQVSVHRNDGHSQHSTSIDVGRYPYDLAVINYNTVAVSCRDSRSINIVNIDKGVVSQNIDVGGRCHGLSYYNDKLYVLVQNKEIHSFNLDGKFVKKSRFTFLQKMVT</sequence>
<gene>
    <name evidence="1" type="ORF">MGAL_10B070766</name>
</gene>
<dbReference type="OrthoDB" id="10349810at2759"/>
<organism evidence="1 2">
    <name type="scientific">Mytilus galloprovincialis</name>
    <name type="common">Mediterranean mussel</name>
    <dbReference type="NCBI Taxonomy" id="29158"/>
    <lineage>
        <taxon>Eukaryota</taxon>
        <taxon>Metazoa</taxon>
        <taxon>Spiralia</taxon>
        <taxon>Lophotrochozoa</taxon>
        <taxon>Mollusca</taxon>
        <taxon>Bivalvia</taxon>
        <taxon>Autobranchia</taxon>
        <taxon>Pteriomorphia</taxon>
        <taxon>Mytilida</taxon>
        <taxon>Mytiloidea</taxon>
        <taxon>Mytilidae</taxon>
        <taxon>Mytilinae</taxon>
        <taxon>Mytilus</taxon>
    </lineage>
</organism>
<evidence type="ECO:0000313" key="1">
    <source>
        <dbReference type="EMBL" id="VDI08485.1"/>
    </source>
</evidence>
<name>A0A8B6CQI7_MYTGA</name>